<reference evidence="1" key="1">
    <citation type="submission" date="2021-06" db="EMBL/GenBank/DDBJ databases">
        <authorList>
            <person name="Kallberg Y."/>
            <person name="Tangrot J."/>
            <person name="Rosling A."/>
        </authorList>
    </citation>
    <scope>NUCLEOTIDE SEQUENCE</scope>
    <source>
        <strain evidence="1">CL356</strain>
    </source>
</reference>
<proteinExistence type="predicted"/>
<comment type="caution">
    <text evidence="1">The sequence shown here is derived from an EMBL/GenBank/DDBJ whole genome shotgun (WGS) entry which is preliminary data.</text>
</comment>
<keyword evidence="2" id="KW-1185">Reference proteome</keyword>
<protein>
    <submittedName>
        <fullName evidence="1">3071_t:CDS:1</fullName>
    </submittedName>
</protein>
<dbReference type="Proteomes" id="UP000789525">
    <property type="component" value="Unassembled WGS sequence"/>
</dbReference>
<feature type="non-terminal residue" evidence="1">
    <location>
        <position position="109"/>
    </location>
</feature>
<accession>A0ACA9Q8D6</accession>
<evidence type="ECO:0000313" key="2">
    <source>
        <dbReference type="Proteomes" id="UP000789525"/>
    </source>
</evidence>
<name>A0ACA9Q8D6_9GLOM</name>
<feature type="non-terminal residue" evidence="1">
    <location>
        <position position="1"/>
    </location>
</feature>
<organism evidence="1 2">
    <name type="scientific">Acaulospora colombiana</name>
    <dbReference type="NCBI Taxonomy" id="27376"/>
    <lineage>
        <taxon>Eukaryota</taxon>
        <taxon>Fungi</taxon>
        <taxon>Fungi incertae sedis</taxon>
        <taxon>Mucoromycota</taxon>
        <taxon>Glomeromycotina</taxon>
        <taxon>Glomeromycetes</taxon>
        <taxon>Diversisporales</taxon>
        <taxon>Acaulosporaceae</taxon>
        <taxon>Acaulospora</taxon>
    </lineage>
</organism>
<gene>
    <name evidence="1" type="ORF">ACOLOM_LOCUS12167</name>
</gene>
<evidence type="ECO:0000313" key="1">
    <source>
        <dbReference type="EMBL" id="CAG8740824.1"/>
    </source>
</evidence>
<dbReference type="EMBL" id="CAJVPT010047819">
    <property type="protein sequence ID" value="CAG8740824.1"/>
    <property type="molecule type" value="Genomic_DNA"/>
</dbReference>
<sequence length="109" mass="11681">MPPSGKRKKAAPAAQPAASSDMVVEAPAVETAQEEEKCPGCSENDDKSVNKDTWICCDACKMWYHWGKCSGTDVPVDGSNNTVLTPEQVDKWLVQPIALIDAVGSDRSS</sequence>